<comment type="caution">
    <text evidence="1">The sequence shown here is derived from an EMBL/GenBank/DDBJ whole genome shotgun (WGS) entry which is preliminary data.</text>
</comment>
<accession>A0ACC0RGP8</accession>
<evidence type="ECO:0000313" key="2">
    <source>
        <dbReference type="Proteomes" id="UP000006729"/>
    </source>
</evidence>
<reference evidence="1 2" key="1">
    <citation type="journal article" date="2006" name="Science">
        <title>The genome of black cottonwood, Populus trichocarpa (Torr. &amp; Gray).</title>
        <authorList>
            <person name="Tuskan G.A."/>
            <person name="Difazio S."/>
            <person name="Jansson S."/>
            <person name="Bohlmann J."/>
            <person name="Grigoriev I."/>
            <person name="Hellsten U."/>
            <person name="Putnam N."/>
            <person name="Ralph S."/>
            <person name="Rombauts S."/>
            <person name="Salamov A."/>
            <person name="Schein J."/>
            <person name="Sterck L."/>
            <person name="Aerts A."/>
            <person name="Bhalerao R.R."/>
            <person name="Bhalerao R.P."/>
            <person name="Blaudez D."/>
            <person name="Boerjan W."/>
            <person name="Brun A."/>
            <person name="Brunner A."/>
            <person name="Busov V."/>
            <person name="Campbell M."/>
            <person name="Carlson J."/>
            <person name="Chalot M."/>
            <person name="Chapman J."/>
            <person name="Chen G.L."/>
            <person name="Cooper D."/>
            <person name="Coutinho P.M."/>
            <person name="Couturier J."/>
            <person name="Covert S."/>
            <person name="Cronk Q."/>
            <person name="Cunningham R."/>
            <person name="Davis J."/>
            <person name="Degroeve S."/>
            <person name="Dejardin A."/>
            <person name="Depamphilis C."/>
            <person name="Detter J."/>
            <person name="Dirks B."/>
            <person name="Dubchak I."/>
            <person name="Duplessis S."/>
            <person name="Ehlting J."/>
            <person name="Ellis B."/>
            <person name="Gendler K."/>
            <person name="Goodstein D."/>
            <person name="Gribskov M."/>
            <person name="Grimwood J."/>
            <person name="Groover A."/>
            <person name="Gunter L."/>
            <person name="Hamberger B."/>
            <person name="Heinze B."/>
            <person name="Helariutta Y."/>
            <person name="Henrissat B."/>
            <person name="Holligan D."/>
            <person name="Holt R."/>
            <person name="Huang W."/>
            <person name="Islam-Faridi N."/>
            <person name="Jones S."/>
            <person name="Jones-Rhoades M."/>
            <person name="Jorgensen R."/>
            <person name="Joshi C."/>
            <person name="Kangasjarvi J."/>
            <person name="Karlsson J."/>
            <person name="Kelleher C."/>
            <person name="Kirkpatrick R."/>
            <person name="Kirst M."/>
            <person name="Kohler A."/>
            <person name="Kalluri U."/>
            <person name="Larimer F."/>
            <person name="Leebens-Mack J."/>
            <person name="Leple J.C."/>
            <person name="Locascio P."/>
            <person name="Lou Y."/>
            <person name="Lucas S."/>
            <person name="Martin F."/>
            <person name="Montanini B."/>
            <person name="Napoli C."/>
            <person name="Nelson D.R."/>
            <person name="Nelson C."/>
            <person name="Nieminen K."/>
            <person name="Nilsson O."/>
            <person name="Pereda V."/>
            <person name="Peter G."/>
            <person name="Philippe R."/>
            <person name="Pilate G."/>
            <person name="Poliakov A."/>
            <person name="Razumovskaya J."/>
            <person name="Richardson P."/>
            <person name="Rinaldi C."/>
            <person name="Ritland K."/>
            <person name="Rouze P."/>
            <person name="Ryaboy D."/>
            <person name="Schmutz J."/>
            <person name="Schrader J."/>
            <person name="Segerman B."/>
            <person name="Shin H."/>
            <person name="Siddiqui A."/>
            <person name="Sterky F."/>
            <person name="Terry A."/>
            <person name="Tsai C.J."/>
            <person name="Uberbacher E."/>
            <person name="Unneberg P."/>
            <person name="Vahala J."/>
            <person name="Wall K."/>
            <person name="Wessler S."/>
            <person name="Yang G."/>
            <person name="Yin T."/>
            <person name="Douglas C."/>
            <person name="Marra M."/>
            <person name="Sandberg G."/>
            <person name="Van de Peer Y."/>
            <person name="Rokhsar D."/>
        </authorList>
    </citation>
    <scope>NUCLEOTIDE SEQUENCE [LARGE SCALE GENOMIC DNA]</scope>
    <source>
        <strain evidence="2">cv. Nisqually</strain>
    </source>
</reference>
<dbReference type="Proteomes" id="UP000006729">
    <property type="component" value="Unassembled WGS sequence"/>
</dbReference>
<evidence type="ECO:0000313" key="1">
    <source>
        <dbReference type="EMBL" id="KAI9215489.1"/>
    </source>
</evidence>
<sequence>MVSRRKSNKQDKGKAIAVSEPLSVCTGPIRTSFGANPLMANPCAEDARDPPLSYPESLVLTSSAGEGHNPSPPNSLEITTGDVNMAGNPVMEVSAPSRVRN</sequence>
<dbReference type="EMBL" id="MU628139">
    <property type="protein sequence ID" value="KAI9215489.1"/>
    <property type="molecule type" value="Genomic_DNA"/>
</dbReference>
<keyword evidence="2" id="KW-1185">Reference proteome</keyword>
<protein>
    <submittedName>
        <fullName evidence="1">Uncharacterized protein</fullName>
    </submittedName>
</protein>
<proteinExistence type="predicted"/>
<name>A0ACC0RGP8_POPTR</name>
<organism evidence="1 2">
    <name type="scientific">Populus trichocarpa</name>
    <name type="common">Western balsam poplar</name>
    <name type="synonym">Populus balsamifera subsp. trichocarpa</name>
    <dbReference type="NCBI Taxonomy" id="3694"/>
    <lineage>
        <taxon>Eukaryota</taxon>
        <taxon>Viridiplantae</taxon>
        <taxon>Streptophyta</taxon>
        <taxon>Embryophyta</taxon>
        <taxon>Tracheophyta</taxon>
        <taxon>Spermatophyta</taxon>
        <taxon>Magnoliopsida</taxon>
        <taxon>eudicotyledons</taxon>
        <taxon>Gunneridae</taxon>
        <taxon>Pentapetalae</taxon>
        <taxon>rosids</taxon>
        <taxon>fabids</taxon>
        <taxon>Malpighiales</taxon>
        <taxon>Salicaceae</taxon>
        <taxon>Saliceae</taxon>
        <taxon>Populus</taxon>
    </lineage>
</organism>
<gene>
    <name evidence="1" type="ORF">POPTR_T124405v4</name>
</gene>